<dbReference type="KEGG" id="ota:OT_ostta12g00610"/>
<organism evidence="7">
    <name type="scientific">Ostreococcus tauri</name>
    <name type="common">Marine green alga</name>
    <dbReference type="NCBI Taxonomy" id="70448"/>
    <lineage>
        <taxon>Eukaryota</taxon>
        <taxon>Viridiplantae</taxon>
        <taxon>Chlorophyta</taxon>
        <taxon>Mamiellophyceae</taxon>
        <taxon>Mamiellales</taxon>
        <taxon>Bathycoccaceae</taxon>
        <taxon>Ostreococcus</taxon>
    </lineage>
</organism>
<evidence type="ECO:0000256" key="1">
    <source>
        <dbReference type="ARBA" id="ARBA00004370"/>
    </source>
</evidence>
<keyword evidence="5" id="KW-0496">Mitochondrion</keyword>
<keyword evidence="4 5" id="KW-0472">Membrane</keyword>
<keyword evidence="2 5" id="KW-0812">Transmembrane</keyword>
<dbReference type="OrthoDB" id="10040024at2759"/>
<keyword evidence="3 5" id="KW-1133">Transmembrane helix</keyword>
<dbReference type="AlphaFoldDB" id="A0A1Y5I7U8"/>
<comment type="caution">
    <text evidence="5">Lacks conserved residue(s) required for the propagation of feature annotation.</text>
</comment>
<reference evidence="7" key="1">
    <citation type="submission" date="2017-04" db="EMBL/GenBank/DDBJ databases">
        <title>Population genomics of picophytoplankton unveils novel chromosome hypervariability.</title>
        <authorList>
            <consortium name="DOE Joint Genome Institute"/>
            <person name="Blanc-Mathieu R."/>
            <person name="Krasovec M."/>
            <person name="Hebrard M."/>
            <person name="Yau S."/>
            <person name="Desgranges E."/>
            <person name="Martin J."/>
            <person name="Schackwitz W."/>
            <person name="Kuo A."/>
            <person name="Salin G."/>
            <person name="Donnadieu C."/>
            <person name="Desdevises Y."/>
            <person name="Sanchez-Ferandin S."/>
            <person name="Moreau H."/>
            <person name="Rivals E."/>
            <person name="Grigoriev I.V."/>
            <person name="Grimsley N."/>
            <person name="Eyre-Walker A."/>
            <person name="Piganeau G."/>
        </authorList>
    </citation>
    <scope>NUCLEOTIDE SEQUENCE [LARGE SCALE GENOMIC DNA]</scope>
    <source>
        <strain evidence="7">RCC 1115</strain>
    </source>
</reference>
<sequence length="288" mass="30972">MFAVVRRRAGARALARAFTSTSEATPNASRGTVWAGSASSSGTGARGGGALLLPGALTFGLGAWQLERRKEKIEAMERRAEALGRRVEASRAGDAATRTRTTVVGELECERTARVGPRARSVRGVTTSGALIVTPVRLRGSSGGGWFGRRTRDAGASERVLLVRGWAPESWEDAKGGACAKTEGVTHVSEQKGTFTPENDAKSDRWFWLDAPAIAESRGLPRETPLIMATRRGGDDAQYPIAVSEEELMQFPVSPEKHMGYALTWFTLSAFTTALAVARIRKNVGHRF</sequence>
<feature type="region of interest" description="Disordered" evidence="6">
    <location>
        <begin position="19"/>
        <end position="40"/>
    </location>
</feature>
<evidence type="ECO:0000256" key="6">
    <source>
        <dbReference type="SAM" id="MobiDB-lite"/>
    </source>
</evidence>
<evidence type="ECO:0000256" key="5">
    <source>
        <dbReference type="RuleBase" id="RU363076"/>
    </source>
</evidence>
<accession>A0A1Y5I7U8</accession>
<dbReference type="PROSITE" id="PS50895">
    <property type="entry name" value="SURF1"/>
    <property type="match status" value="1"/>
</dbReference>
<comment type="function">
    <text evidence="5">Probably involved in the biogenesis of the COX complex.</text>
</comment>
<proteinExistence type="inferred from homology"/>
<evidence type="ECO:0000256" key="2">
    <source>
        <dbReference type="ARBA" id="ARBA00022692"/>
    </source>
</evidence>
<name>A0A1Y5I7U8_OSTTA</name>
<dbReference type="eggNOG" id="KOG1563">
    <property type="taxonomic scope" value="Eukaryota"/>
</dbReference>
<evidence type="ECO:0000256" key="3">
    <source>
        <dbReference type="ARBA" id="ARBA00022989"/>
    </source>
</evidence>
<dbReference type="PANTHER" id="PTHR23427:SF2">
    <property type="entry name" value="SURFEIT LOCUS PROTEIN 1"/>
    <property type="match status" value="1"/>
</dbReference>
<feature type="transmembrane region" description="Helical" evidence="5">
    <location>
        <begin position="259"/>
        <end position="278"/>
    </location>
</feature>
<protein>
    <recommendedName>
        <fullName evidence="5">SURF1-like protein</fullName>
    </recommendedName>
</protein>
<dbReference type="CDD" id="cd06662">
    <property type="entry name" value="SURF1"/>
    <property type="match status" value="1"/>
</dbReference>
<comment type="similarity">
    <text evidence="5">Belongs to the SURF1 family.</text>
</comment>
<dbReference type="Proteomes" id="UP000195557">
    <property type="component" value="Unassembled WGS sequence"/>
</dbReference>
<keyword evidence="5" id="KW-0999">Mitochondrion inner membrane</keyword>
<dbReference type="InterPro" id="IPR002994">
    <property type="entry name" value="Surf1/Shy1"/>
</dbReference>
<dbReference type="EMBL" id="KZ155835">
    <property type="protein sequence ID" value="OUS43105.1"/>
    <property type="molecule type" value="Genomic_DNA"/>
</dbReference>
<evidence type="ECO:0000313" key="7">
    <source>
        <dbReference type="EMBL" id="OUS43105.1"/>
    </source>
</evidence>
<dbReference type="OMA" id="QFRLRHF"/>
<dbReference type="RefSeq" id="XP_003082216.2">
    <property type="nucleotide sequence ID" value="XM_003082168.2"/>
</dbReference>
<gene>
    <name evidence="7" type="ORF">BE221DRAFT_208088</name>
</gene>
<feature type="compositionally biased region" description="Polar residues" evidence="6">
    <location>
        <begin position="19"/>
        <end position="30"/>
    </location>
</feature>
<comment type="subcellular location">
    <subcellularLocation>
        <location evidence="1">Membrane</location>
    </subcellularLocation>
    <subcellularLocation>
        <location evidence="5">Mitochondrion inner membrane</location>
        <topology evidence="5">Multi-pass membrane protein</topology>
    </subcellularLocation>
</comment>
<dbReference type="InterPro" id="IPR045214">
    <property type="entry name" value="Surf1/Surf4"/>
</dbReference>
<dbReference type="GO" id="GO:0005743">
    <property type="term" value="C:mitochondrial inner membrane"/>
    <property type="evidence" value="ECO:0007669"/>
    <property type="project" value="UniProtKB-SubCell"/>
</dbReference>
<dbReference type="Pfam" id="PF02104">
    <property type="entry name" value="SURF1"/>
    <property type="match status" value="1"/>
</dbReference>
<dbReference type="PANTHER" id="PTHR23427">
    <property type="entry name" value="SURFEIT LOCUS PROTEIN"/>
    <property type="match status" value="1"/>
</dbReference>
<evidence type="ECO:0000256" key="4">
    <source>
        <dbReference type="ARBA" id="ARBA00023136"/>
    </source>
</evidence>